<dbReference type="FunFam" id="1.10.533.10:FF:000003">
    <property type="entry name" value="Caspase recruitment domain family, member 11"/>
    <property type="match status" value="1"/>
</dbReference>
<dbReference type="SUPFAM" id="SSF50156">
    <property type="entry name" value="PDZ domain-like"/>
    <property type="match status" value="1"/>
</dbReference>
<dbReference type="CTD" id="29775"/>
<dbReference type="GO" id="GO:0042981">
    <property type="term" value="P:regulation of apoptotic process"/>
    <property type="evidence" value="ECO:0007669"/>
    <property type="project" value="InterPro"/>
</dbReference>
<feature type="coiled-coil region" evidence="3">
    <location>
        <begin position="183"/>
        <end position="276"/>
    </location>
</feature>
<dbReference type="GO" id="GO:0050700">
    <property type="term" value="F:CARD domain binding"/>
    <property type="evidence" value="ECO:0007669"/>
    <property type="project" value="TreeGrafter"/>
</dbReference>
<evidence type="ECO:0000259" key="5">
    <source>
        <dbReference type="PROSITE" id="PS50209"/>
    </source>
</evidence>
<evidence type="ECO:0000256" key="3">
    <source>
        <dbReference type="SAM" id="Coils"/>
    </source>
</evidence>
<dbReference type="Proteomes" id="UP000515156">
    <property type="component" value="Chromosome 1"/>
</dbReference>
<feature type="domain" description="CARD" evidence="5">
    <location>
        <begin position="45"/>
        <end position="137"/>
    </location>
</feature>
<dbReference type="PANTHER" id="PTHR14559">
    <property type="entry name" value="CASPASE RECRUITMENT DOMAIN FAMILY"/>
    <property type="match status" value="1"/>
</dbReference>
<dbReference type="PANTHER" id="PTHR14559:SF12">
    <property type="entry name" value="CASPASE RECRUITMENT DOMAIN-CONTAINING PROTEIN 10"/>
    <property type="match status" value="1"/>
</dbReference>
<dbReference type="GO" id="GO:0005737">
    <property type="term" value="C:cytoplasm"/>
    <property type="evidence" value="ECO:0007669"/>
    <property type="project" value="TreeGrafter"/>
</dbReference>
<dbReference type="AlphaFoldDB" id="A0A6P7YMB1"/>
<keyword evidence="6" id="KW-1185">Reference proteome</keyword>
<evidence type="ECO:0000313" key="7">
    <source>
        <dbReference type="RefSeq" id="XP_030066158.1"/>
    </source>
</evidence>
<feature type="coiled-coil region" evidence="3">
    <location>
        <begin position="332"/>
        <end position="457"/>
    </location>
</feature>
<dbReference type="Gene3D" id="1.10.533.10">
    <property type="entry name" value="Death Domain, Fas"/>
    <property type="match status" value="1"/>
</dbReference>
<organism evidence="6 7">
    <name type="scientific">Microcaecilia unicolor</name>
    <dbReference type="NCBI Taxonomy" id="1415580"/>
    <lineage>
        <taxon>Eukaryota</taxon>
        <taxon>Metazoa</taxon>
        <taxon>Chordata</taxon>
        <taxon>Craniata</taxon>
        <taxon>Vertebrata</taxon>
        <taxon>Euteleostomi</taxon>
        <taxon>Amphibia</taxon>
        <taxon>Gymnophiona</taxon>
        <taxon>Siphonopidae</taxon>
        <taxon>Microcaecilia</taxon>
    </lineage>
</organism>
<dbReference type="SUPFAM" id="SSF52540">
    <property type="entry name" value="P-loop containing nucleoside triphosphate hydrolases"/>
    <property type="match status" value="1"/>
</dbReference>
<accession>A0A6P7YMB1</accession>
<evidence type="ECO:0000256" key="1">
    <source>
        <dbReference type="ARBA" id="ARBA00022553"/>
    </source>
</evidence>
<dbReference type="Pfam" id="PF00619">
    <property type="entry name" value="CARD"/>
    <property type="match status" value="1"/>
</dbReference>
<sequence length="1081" mass="124057">MNQDQDFPPFPSSQMDVAVRLAPPCPVETVYDPVQMEGDVFEKQDEETVWEKIEGVRHMLTRSLNPAKLTPYLRQCRVIDEQDEEEVLNAFRFPSKAQQTGRLMDILRGRGKRGYEALLESLEFYYPQHFSRLTGRKPMQRCSMILDEEGPEGLTQFLMAEVRKQRIQVKERLAWGQQLLVQNQALTLEKDRLEQHVRQLLQVQQHCRMLQDERDQNNLELQRLKDENYTLALRYAQLSEEKSTALLRSRDLQLQLDQLKSRVSSLQEECTLMRKRSTKLRKDLEEKNSDSQHDRISSLHAENCRLKASLQELQSNVQAGNTEVPSAERILLDVWEHDYKEAEEQQQELCEKMNLLQSELQCVEDLRDKYLHELEDLQLQHRSLQKDSELYKQRMKTVLSQLQEIEKEQDQAIQALDQMQLQYSQSLLEKDVYRKKVRALEEERDEILTRLHKMECTTRSVQSQEETMLAADTLLHSFDSVSSWILFDGFSSRKDACLASSPREELEKSLCTCPKSCARCTLDGWSKSLDLKDSFDGSDELLSNKGTDAEYEKEINRLSTFPFPPGPSSLLRRKREQETIPFFKSFSCDSLDRRPDGIGNLCQPSVASSPSLSFTSLFSTGKSETRSSNSSENGVCLCRPLIISLPGSSSPSALQPADVQLGSSISILGGNRTGIFVKWVKPGSRAEAAGLSEGCRLLELRGCFPGWDPLPVDSCTKEMAHLSLQHWNDPAALTFQADSEGYHNLKKEVKKGTLLSGDSFYVRTNLDILMQREAYLIRVKAQEILHVLDTMHRGCLEWYCAHVNPETQKEQARGVVPNFSRAQQLMLIQQKFGLVATAGGQYKTHKNKLRKCTPENLQSPKNKTQADSKKPSLSSPWPSQDEEEEFLLKPYSVLWPQKIQTRRPVIFSPAVLARGLIRSLLELPASRLDFDVCSSEVISEEEFLGSWRVIRVQSIPPNQTECVRISSIQDVMQQNKHCLLEFGMQGVRDLISNDIVPIVIHVRVTEKNIKKFRSLATEPEQSEVDILRRCHLESEELTCLPYPCTSLELHSWSRIEDLVKGMRGRIFQEQGKIVWIEQDKL</sequence>
<proteinExistence type="predicted"/>
<dbReference type="SUPFAM" id="SSF47986">
    <property type="entry name" value="DEATH domain"/>
    <property type="match status" value="1"/>
</dbReference>
<dbReference type="KEGG" id="muo:115474689"/>
<name>A0A6P7YMB1_9AMPH</name>
<dbReference type="OrthoDB" id="8868836at2759"/>
<dbReference type="Gene3D" id="3.40.50.300">
    <property type="entry name" value="P-loop containing nucleotide triphosphate hydrolases"/>
    <property type="match status" value="1"/>
</dbReference>
<keyword evidence="2 3" id="KW-0175">Coiled coil</keyword>
<keyword evidence="1" id="KW-0597">Phosphoprotein</keyword>
<dbReference type="FunFam" id="3.40.50.300:FF:000867">
    <property type="entry name" value="Caspase recruitment domain family member 10"/>
    <property type="match status" value="1"/>
</dbReference>
<dbReference type="InterPro" id="IPR036034">
    <property type="entry name" value="PDZ_sf"/>
</dbReference>
<feature type="region of interest" description="Disordered" evidence="4">
    <location>
        <begin position="845"/>
        <end position="880"/>
    </location>
</feature>
<evidence type="ECO:0000256" key="2">
    <source>
        <dbReference type="ARBA" id="ARBA00023054"/>
    </source>
</evidence>
<dbReference type="GeneID" id="115474689"/>
<evidence type="ECO:0000256" key="4">
    <source>
        <dbReference type="SAM" id="MobiDB-lite"/>
    </source>
</evidence>
<dbReference type="FunCoup" id="A0A6P7YMB1">
    <property type="interactions" value="369"/>
</dbReference>
<evidence type="ECO:0000313" key="6">
    <source>
        <dbReference type="Proteomes" id="UP000515156"/>
    </source>
</evidence>
<dbReference type="InterPro" id="IPR001315">
    <property type="entry name" value="CARD"/>
</dbReference>
<dbReference type="InParanoid" id="A0A6P7YMB1"/>
<gene>
    <name evidence="7" type="primary">CARD10</name>
</gene>
<protein>
    <submittedName>
        <fullName evidence="7">Caspase recruitment domain-containing protein 10 isoform X1</fullName>
    </submittedName>
</protein>
<dbReference type="InterPro" id="IPR011029">
    <property type="entry name" value="DEATH-like_dom_sf"/>
</dbReference>
<dbReference type="PROSITE" id="PS50209">
    <property type="entry name" value="CARD"/>
    <property type="match status" value="1"/>
</dbReference>
<dbReference type="InterPro" id="IPR027417">
    <property type="entry name" value="P-loop_NTPase"/>
</dbReference>
<dbReference type="Gene3D" id="2.30.42.10">
    <property type="match status" value="1"/>
</dbReference>
<dbReference type="SUPFAM" id="SSF57997">
    <property type="entry name" value="Tropomyosin"/>
    <property type="match status" value="1"/>
</dbReference>
<dbReference type="Gene3D" id="2.30.30.40">
    <property type="entry name" value="SH3 Domains"/>
    <property type="match status" value="1"/>
</dbReference>
<reference evidence="7" key="1">
    <citation type="submission" date="2025-08" db="UniProtKB">
        <authorList>
            <consortium name="RefSeq"/>
        </authorList>
    </citation>
    <scope>IDENTIFICATION</scope>
</reference>
<dbReference type="RefSeq" id="XP_030066158.1">
    <property type="nucleotide sequence ID" value="XM_030210298.1"/>
</dbReference>